<reference evidence="6" key="1">
    <citation type="submission" date="2020-11" db="EMBL/GenBank/DDBJ databases">
        <authorList>
            <person name="Whitehead M."/>
        </authorList>
    </citation>
    <scope>NUCLEOTIDE SEQUENCE</scope>
    <source>
        <strain evidence="6">EGII</strain>
    </source>
</reference>
<keyword evidence="1 3" id="KW-0863">Zinc-finger</keyword>
<dbReference type="SUPFAM" id="SSF57850">
    <property type="entry name" value="RING/U-box"/>
    <property type="match status" value="1"/>
</dbReference>
<dbReference type="Pfam" id="PF13923">
    <property type="entry name" value="zf-C3HC4_2"/>
    <property type="match status" value="1"/>
</dbReference>
<evidence type="ECO:0000256" key="4">
    <source>
        <dbReference type="SAM" id="MobiDB-lite"/>
    </source>
</evidence>
<dbReference type="Gene3D" id="3.30.40.10">
    <property type="entry name" value="Zinc/RING finger domain, C3HC4 (zinc finger)"/>
    <property type="match status" value="1"/>
</dbReference>
<protein>
    <submittedName>
        <fullName evidence="6">(Mediterranean fruit fly) hypothetical protein</fullName>
    </submittedName>
</protein>
<keyword evidence="2" id="KW-0862">Zinc</keyword>
<dbReference type="PANTHER" id="PTHR13459">
    <property type="entry name" value="E3 UBIQUITIN-PROTEIN LIGASE RNF220 ISOFORM X1"/>
    <property type="match status" value="1"/>
</dbReference>
<keyword evidence="1 3" id="KW-0479">Metal-binding</keyword>
<dbReference type="InterPro" id="IPR031824">
    <property type="entry name" value="RNF220_mid"/>
</dbReference>
<organism evidence="6 7">
    <name type="scientific">Ceratitis capitata</name>
    <name type="common">Mediterranean fruit fly</name>
    <name type="synonym">Tephritis capitata</name>
    <dbReference type="NCBI Taxonomy" id="7213"/>
    <lineage>
        <taxon>Eukaryota</taxon>
        <taxon>Metazoa</taxon>
        <taxon>Ecdysozoa</taxon>
        <taxon>Arthropoda</taxon>
        <taxon>Hexapoda</taxon>
        <taxon>Insecta</taxon>
        <taxon>Pterygota</taxon>
        <taxon>Neoptera</taxon>
        <taxon>Endopterygota</taxon>
        <taxon>Diptera</taxon>
        <taxon>Brachycera</taxon>
        <taxon>Muscomorpha</taxon>
        <taxon>Tephritoidea</taxon>
        <taxon>Tephritidae</taxon>
        <taxon>Ceratitis</taxon>
        <taxon>Ceratitis</taxon>
    </lineage>
</organism>
<dbReference type="GO" id="GO:0061630">
    <property type="term" value="F:ubiquitin protein ligase activity"/>
    <property type="evidence" value="ECO:0007669"/>
    <property type="project" value="TreeGrafter"/>
</dbReference>
<dbReference type="Proteomes" id="UP000606786">
    <property type="component" value="Unassembled WGS sequence"/>
</dbReference>
<comment type="caution">
    <text evidence="6">The sequence shown here is derived from an EMBL/GenBank/DDBJ whole genome shotgun (WGS) entry which is preliminary data.</text>
</comment>
<dbReference type="PANTHER" id="PTHR13459:SF1">
    <property type="entry name" value="E3 UBIQUITIN-PROTEIN LIGASE RNF220 ISOFORM X1"/>
    <property type="match status" value="1"/>
</dbReference>
<dbReference type="GO" id="GO:0008270">
    <property type="term" value="F:zinc ion binding"/>
    <property type="evidence" value="ECO:0007669"/>
    <property type="project" value="UniProtKB-KW"/>
</dbReference>
<evidence type="ECO:0000259" key="5">
    <source>
        <dbReference type="PROSITE" id="PS50089"/>
    </source>
</evidence>
<evidence type="ECO:0000256" key="3">
    <source>
        <dbReference type="PROSITE-ProRule" id="PRU00175"/>
    </source>
</evidence>
<name>A0A811U1D9_CERCA</name>
<dbReference type="PROSITE" id="PS50089">
    <property type="entry name" value="ZF_RING_2"/>
    <property type="match status" value="1"/>
</dbReference>
<evidence type="ECO:0000256" key="1">
    <source>
        <dbReference type="ARBA" id="ARBA00022771"/>
    </source>
</evidence>
<accession>A0A811U1D9</accession>
<dbReference type="GO" id="GO:0016567">
    <property type="term" value="P:protein ubiquitination"/>
    <property type="evidence" value="ECO:0007669"/>
    <property type="project" value="TreeGrafter"/>
</dbReference>
<feature type="domain" description="RING-type" evidence="5">
    <location>
        <begin position="345"/>
        <end position="384"/>
    </location>
</feature>
<dbReference type="CDD" id="cd16563">
    <property type="entry name" value="RING-HC_RNF220"/>
    <property type="match status" value="1"/>
</dbReference>
<dbReference type="InterPro" id="IPR001841">
    <property type="entry name" value="Znf_RING"/>
</dbReference>
<evidence type="ECO:0000313" key="6">
    <source>
        <dbReference type="EMBL" id="CAD6991887.1"/>
    </source>
</evidence>
<dbReference type="InterPro" id="IPR040178">
    <property type="entry name" value="RNF220_RING"/>
</dbReference>
<dbReference type="InterPro" id="IPR013083">
    <property type="entry name" value="Znf_RING/FYVE/PHD"/>
</dbReference>
<dbReference type="Pfam" id="PF15926">
    <property type="entry name" value="RNF220"/>
    <property type="match status" value="1"/>
</dbReference>
<dbReference type="EMBL" id="CAJHJT010000001">
    <property type="protein sequence ID" value="CAD6991887.1"/>
    <property type="molecule type" value="Genomic_DNA"/>
</dbReference>
<proteinExistence type="predicted"/>
<feature type="compositionally biased region" description="Acidic residues" evidence="4">
    <location>
        <begin position="166"/>
        <end position="176"/>
    </location>
</feature>
<sequence length="397" mass="44739">METAPEAVSRLPSGGVTEEYLQCPTCECKLQQWEVKAHFEQEMERLKHLQNKAVSEATAELFQQSASNAVAQREERRKPWTIFQRVQRNRHSRIKVCEGSINMNCYYVENLLQRRTGKRPAPPAEQQCPVCNASFSLEEIQQHAEQCLRWRSGTTNGRDGGGSSSNEDEDTEEYEEYEWAGQKRIRASSLLQGGYAAIGIGQNVGNSASGSVQNSNQAGDDEEEDLNVDEDDTQIYGPAQYAEADVIPPTGEQTSAESDVTSYMRRLITCQDAKAPNNGLEEFRRPNVSMNRSNQTCVPPTAAPSAATTTNILTENEQKNYPQIIESLKLKLRQCENQGQNKFKCLICLDDYRNPAISVACWHVHCEECWLRSLGARKLCPQCNLITTPKDLRRIYM</sequence>
<feature type="region of interest" description="Disordered" evidence="4">
    <location>
        <begin position="207"/>
        <end position="226"/>
    </location>
</feature>
<evidence type="ECO:0000313" key="7">
    <source>
        <dbReference type="Proteomes" id="UP000606786"/>
    </source>
</evidence>
<dbReference type="InterPro" id="IPR052443">
    <property type="entry name" value="E3_ubiq-ligase_RNF220-like"/>
</dbReference>
<feature type="compositionally biased region" description="Polar residues" evidence="4">
    <location>
        <begin position="207"/>
        <end position="218"/>
    </location>
</feature>
<gene>
    <name evidence="6" type="ORF">CCAP1982_LOCUS778</name>
</gene>
<dbReference type="Gene3D" id="3.30.160.60">
    <property type="entry name" value="Classic Zinc Finger"/>
    <property type="match status" value="1"/>
</dbReference>
<feature type="region of interest" description="Disordered" evidence="4">
    <location>
        <begin position="151"/>
        <end position="176"/>
    </location>
</feature>
<dbReference type="OrthoDB" id="6270329at2759"/>
<evidence type="ECO:0000256" key="2">
    <source>
        <dbReference type="ARBA" id="ARBA00022833"/>
    </source>
</evidence>
<dbReference type="AlphaFoldDB" id="A0A811U1D9"/>
<keyword evidence="7" id="KW-1185">Reference proteome</keyword>